<sequence>MTAAEADPNPANDTASATCTVISIVLATCH</sequence>
<keyword evidence="2" id="KW-1185">Reference proteome</keyword>
<protein>
    <submittedName>
        <fullName evidence="1">Uncharacterized protein</fullName>
    </submittedName>
</protein>
<accession>A0A841BEM3</accession>
<reference evidence="1 2" key="1">
    <citation type="submission" date="2020-08" db="EMBL/GenBank/DDBJ databases">
        <title>Sequencing the genomes of 1000 actinobacteria strains.</title>
        <authorList>
            <person name="Klenk H.-P."/>
        </authorList>
    </citation>
    <scope>NUCLEOTIDE SEQUENCE [LARGE SCALE GENOMIC DNA]</scope>
    <source>
        <strain evidence="1 2">DSM 45362</strain>
    </source>
</reference>
<dbReference type="EMBL" id="JACHMN010000001">
    <property type="protein sequence ID" value="MBB5866744.1"/>
    <property type="molecule type" value="Genomic_DNA"/>
</dbReference>
<dbReference type="Proteomes" id="UP000587527">
    <property type="component" value="Unassembled WGS sequence"/>
</dbReference>
<proteinExistence type="predicted"/>
<evidence type="ECO:0000313" key="1">
    <source>
        <dbReference type="EMBL" id="MBB5866744.1"/>
    </source>
</evidence>
<name>A0A841BEM3_9ACTN</name>
<evidence type="ECO:0000313" key="2">
    <source>
        <dbReference type="Proteomes" id="UP000587527"/>
    </source>
</evidence>
<dbReference type="AlphaFoldDB" id="A0A841BEM3"/>
<gene>
    <name evidence="1" type="ORF">F4553_000123</name>
</gene>
<organism evidence="1 2">
    <name type="scientific">Allocatelliglobosispora scoriae</name>
    <dbReference type="NCBI Taxonomy" id="643052"/>
    <lineage>
        <taxon>Bacteria</taxon>
        <taxon>Bacillati</taxon>
        <taxon>Actinomycetota</taxon>
        <taxon>Actinomycetes</taxon>
        <taxon>Micromonosporales</taxon>
        <taxon>Micromonosporaceae</taxon>
        <taxon>Allocatelliglobosispora</taxon>
    </lineage>
</organism>
<comment type="caution">
    <text evidence="1">The sequence shown here is derived from an EMBL/GenBank/DDBJ whole genome shotgun (WGS) entry which is preliminary data.</text>
</comment>